<dbReference type="AlphaFoldDB" id="A0A450WXS3"/>
<dbReference type="EMBL" id="CAADFN010000103">
    <property type="protein sequence ID" value="VFK21823.1"/>
    <property type="molecule type" value="Genomic_DNA"/>
</dbReference>
<protein>
    <submittedName>
        <fullName evidence="1">Uncharacterized protein</fullName>
    </submittedName>
</protein>
<name>A0A450WXS3_9GAMM</name>
<accession>A0A450WXS3</accession>
<evidence type="ECO:0000313" key="1">
    <source>
        <dbReference type="EMBL" id="VFK21823.1"/>
    </source>
</evidence>
<sequence length="58" mass="6485">MHSGVRATATGHVRFQDRVSKYLIDLAPLPPVWDLSFSGVMEAFFMSLGKAKLLFCKI</sequence>
<proteinExistence type="predicted"/>
<reference evidence="1" key="1">
    <citation type="submission" date="2019-02" db="EMBL/GenBank/DDBJ databases">
        <authorList>
            <person name="Gruber-Vodicka R. H."/>
            <person name="Seah K. B. B."/>
        </authorList>
    </citation>
    <scope>NUCLEOTIDE SEQUENCE</scope>
    <source>
        <strain evidence="1">BECK_BY7</strain>
    </source>
</reference>
<gene>
    <name evidence="1" type="ORF">BECKLFY1418C_GA0070996_110315</name>
</gene>
<organism evidence="1">
    <name type="scientific">Candidatus Kentrum sp. LFY</name>
    <dbReference type="NCBI Taxonomy" id="2126342"/>
    <lineage>
        <taxon>Bacteria</taxon>
        <taxon>Pseudomonadati</taxon>
        <taxon>Pseudomonadota</taxon>
        <taxon>Gammaproteobacteria</taxon>
        <taxon>Candidatus Kentrum</taxon>
    </lineage>
</organism>